<feature type="region of interest" description="Disordered" evidence="1">
    <location>
        <begin position="1"/>
        <end position="93"/>
    </location>
</feature>
<protein>
    <submittedName>
        <fullName evidence="2">Uncharacterized protein</fullName>
    </submittedName>
</protein>
<accession>A0AAV7WKK2</accession>
<dbReference type="EMBL" id="JANPWB010000001">
    <property type="protein sequence ID" value="KAJ1213340.1"/>
    <property type="molecule type" value="Genomic_DNA"/>
</dbReference>
<evidence type="ECO:0000313" key="3">
    <source>
        <dbReference type="Proteomes" id="UP001066276"/>
    </source>
</evidence>
<feature type="compositionally biased region" description="Polar residues" evidence="1">
    <location>
        <begin position="8"/>
        <end position="26"/>
    </location>
</feature>
<reference evidence="2" key="1">
    <citation type="journal article" date="2022" name="bioRxiv">
        <title>Sequencing and chromosome-scale assembly of the giantPleurodeles waltlgenome.</title>
        <authorList>
            <person name="Brown T."/>
            <person name="Elewa A."/>
            <person name="Iarovenko S."/>
            <person name="Subramanian E."/>
            <person name="Araus A.J."/>
            <person name="Petzold A."/>
            <person name="Susuki M."/>
            <person name="Suzuki K.-i.T."/>
            <person name="Hayashi T."/>
            <person name="Toyoda A."/>
            <person name="Oliveira C."/>
            <person name="Osipova E."/>
            <person name="Leigh N.D."/>
            <person name="Simon A."/>
            <person name="Yun M.H."/>
        </authorList>
    </citation>
    <scope>NUCLEOTIDE SEQUENCE</scope>
    <source>
        <strain evidence="2">20211129_DDA</strain>
        <tissue evidence="2">Liver</tissue>
    </source>
</reference>
<keyword evidence="3" id="KW-1185">Reference proteome</keyword>
<proteinExistence type="predicted"/>
<comment type="caution">
    <text evidence="2">The sequence shown here is derived from an EMBL/GenBank/DDBJ whole genome shotgun (WGS) entry which is preliminary data.</text>
</comment>
<gene>
    <name evidence="2" type="ORF">NDU88_000978</name>
</gene>
<evidence type="ECO:0000313" key="2">
    <source>
        <dbReference type="EMBL" id="KAJ1213340.1"/>
    </source>
</evidence>
<name>A0AAV7WKK2_PLEWA</name>
<dbReference type="AlphaFoldDB" id="A0AAV7WKK2"/>
<organism evidence="2 3">
    <name type="scientific">Pleurodeles waltl</name>
    <name type="common">Iberian ribbed newt</name>
    <dbReference type="NCBI Taxonomy" id="8319"/>
    <lineage>
        <taxon>Eukaryota</taxon>
        <taxon>Metazoa</taxon>
        <taxon>Chordata</taxon>
        <taxon>Craniata</taxon>
        <taxon>Vertebrata</taxon>
        <taxon>Euteleostomi</taxon>
        <taxon>Amphibia</taxon>
        <taxon>Batrachia</taxon>
        <taxon>Caudata</taxon>
        <taxon>Salamandroidea</taxon>
        <taxon>Salamandridae</taxon>
        <taxon>Pleurodelinae</taxon>
        <taxon>Pleurodeles</taxon>
    </lineage>
</organism>
<sequence length="93" mass="9576">MQPLVYSGASTPLQPTPTITQGTPSTGKGPCGPYSYSAARQDRVGTASTSSDLGNGFSTRRGPPNVLPIHKIGSPSPREPQDRSRISAGTGAH</sequence>
<dbReference type="Proteomes" id="UP001066276">
    <property type="component" value="Chromosome 1_1"/>
</dbReference>
<feature type="compositionally biased region" description="Polar residues" evidence="1">
    <location>
        <begin position="46"/>
        <end position="58"/>
    </location>
</feature>
<evidence type="ECO:0000256" key="1">
    <source>
        <dbReference type="SAM" id="MobiDB-lite"/>
    </source>
</evidence>